<dbReference type="PANTHER" id="PTHR48097:SF5">
    <property type="entry name" value="LOW SPECIFICITY L-THREONINE ALDOLASE"/>
    <property type="match status" value="1"/>
</dbReference>
<keyword evidence="7" id="KW-1185">Reference proteome</keyword>
<evidence type="ECO:0000313" key="6">
    <source>
        <dbReference type="EMBL" id="UOO92378.1"/>
    </source>
</evidence>
<accession>A0ABY4E9E4</accession>
<dbReference type="RefSeq" id="WP_019958521.1">
    <property type="nucleotide sequence ID" value="NZ_CP091512.1"/>
</dbReference>
<keyword evidence="6" id="KW-0808">Transferase</keyword>
<dbReference type="InterPro" id="IPR001597">
    <property type="entry name" value="ArAA_b-elim_lyase/Thr_aldolase"/>
</dbReference>
<dbReference type="Pfam" id="PF01212">
    <property type="entry name" value="Beta_elim_lyase"/>
    <property type="match status" value="1"/>
</dbReference>
<evidence type="ECO:0000313" key="7">
    <source>
        <dbReference type="Proteomes" id="UP000832034"/>
    </source>
</evidence>
<dbReference type="GO" id="GO:0008483">
    <property type="term" value="F:transaminase activity"/>
    <property type="evidence" value="ECO:0007669"/>
    <property type="project" value="UniProtKB-KW"/>
</dbReference>
<dbReference type="Gene3D" id="3.40.640.10">
    <property type="entry name" value="Type I PLP-dependent aspartate aminotransferase-like (Major domain)"/>
    <property type="match status" value="1"/>
</dbReference>
<evidence type="ECO:0000259" key="5">
    <source>
        <dbReference type="Pfam" id="PF01212"/>
    </source>
</evidence>
<keyword evidence="4" id="KW-0663">Pyridoxal phosphate</keyword>
<proteinExistence type="inferred from homology"/>
<dbReference type="SUPFAM" id="SSF53383">
    <property type="entry name" value="PLP-dependent transferases"/>
    <property type="match status" value="1"/>
</dbReference>
<comment type="similarity">
    <text evidence="2">Belongs to the threonine aldolase family.</text>
</comment>
<evidence type="ECO:0000256" key="1">
    <source>
        <dbReference type="ARBA" id="ARBA00001933"/>
    </source>
</evidence>
<dbReference type="InterPro" id="IPR015422">
    <property type="entry name" value="PyrdxlP-dep_Trfase_small"/>
</dbReference>
<dbReference type="InterPro" id="IPR015424">
    <property type="entry name" value="PyrdxlP-dep_Trfase"/>
</dbReference>
<evidence type="ECO:0000256" key="3">
    <source>
        <dbReference type="ARBA" id="ARBA00011881"/>
    </source>
</evidence>
<evidence type="ECO:0000256" key="4">
    <source>
        <dbReference type="ARBA" id="ARBA00022898"/>
    </source>
</evidence>
<feature type="domain" description="Aromatic amino acid beta-eliminating lyase/threonine aldolase" evidence="5">
    <location>
        <begin position="30"/>
        <end position="287"/>
    </location>
</feature>
<comment type="subunit">
    <text evidence="3">Homotetramer.</text>
</comment>
<dbReference type="EMBL" id="CP091512">
    <property type="protein sequence ID" value="UOO92378.1"/>
    <property type="molecule type" value="Genomic_DNA"/>
</dbReference>
<dbReference type="InterPro" id="IPR015421">
    <property type="entry name" value="PyrdxlP-dep_Trfase_major"/>
</dbReference>
<protein>
    <submittedName>
        <fullName evidence="6">Aminotransferase class I/II-fold pyridoxal phosphate-dependent enzyme</fullName>
    </submittedName>
</protein>
<dbReference type="Proteomes" id="UP000832034">
    <property type="component" value="Chromosome"/>
</dbReference>
<dbReference type="Gene3D" id="3.90.1150.10">
    <property type="entry name" value="Aspartate Aminotransferase, domain 1"/>
    <property type="match status" value="1"/>
</dbReference>
<comment type="cofactor">
    <cofactor evidence="1">
        <name>pyridoxal 5'-phosphate</name>
        <dbReference type="ChEBI" id="CHEBI:597326"/>
    </cofactor>
</comment>
<dbReference type="PANTHER" id="PTHR48097">
    <property type="entry name" value="L-THREONINE ALDOLASE-RELATED"/>
    <property type="match status" value="1"/>
</dbReference>
<keyword evidence="6" id="KW-0032">Aminotransferase</keyword>
<sequence length="347" mass="37526">MISLLNDYSEGAHPRILALLTEHNLAQCAGYGEDVYSEQAKALIQQHLHNEHAQIHLVSGGTQANTVIIKSILRPHEAVIAAQSGHIAVHETGAIEATGHKVIVAPSGADGKLTPESIADICHSHTDEHMVKPKLVYISQTTENGSVYTVDELTAIRACCDALGLYLHIDGARLGAALAANKALSLALIAQIADVFYIGGTKNGALIGEAIVIVNSDLQDAFRFVMKQHGALLAKGRLLGIQFLGLFEDKIFFESAQNAHANAMYLAEGLRALGCEFLTPPQSNQIFPIFPNSVMAALQEQFAFYTWQAMDAERSAVRLVTSWASDIENIVLFLQQAETLLNEYSVS</sequence>
<gene>
    <name evidence="6" type="ORF">LVJ81_12365</name>
</gene>
<reference evidence="6" key="1">
    <citation type="submission" date="2021-12" db="EMBL/GenBank/DDBJ databases">
        <authorList>
            <person name="Veyrier F.J."/>
        </authorList>
    </citation>
    <scope>NUCLEOTIDE SEQUENCE</scope>
    <source>
        <strain evidence="6">SAG 1488-6</strain>
    </source>
</reference>
<reference evidence="6" key="2">
    <citation type="journal article" date="2022" name="Res Sq">
        <title>Evolution of multicellular longitudinally dividing oral cavity symbionts (Neisseriaceae).</title>
        <authorList>
            <person name="Nyongesa S."/>
            <person name="Weber P."/>
            <person name="Bernet E."/>
            <person name="Pullido F."/>
            <person name="Nieckarz M."/>
            <person name="Delaby M."/>
            <person name="Nieves C."/>
            <person name="Viehboeck T."/>
            <person name="Krause N."/>
            <person name="Rivera-Millot A."/>
            <person name="Nakamura A."/>
            <person name="Vischer N."/>
            <person name="VanNieuwenhze M."/>
            <person name="Brun Y."/>
            <person name="Cava F."/>
            <person name="Bulgheresi S."/>
            <person name="Veyrier F."/>
        </authorList>
    </citation>
    <scope>NUCLEOTIDE SEQUENCE</scope>
    <source>
        <strain evidence="6">SAG 1488-6</strain>
    </source>
</reference>
<name>A0ABY4E9E4_VITST</name>
<organism evidence="6 7">
    <name type="scientific">Vitreoscilla stercoraria</name>
    <dbReference type="NCBI Taxonomy" id="61"/>
    <lineage>
        <taxon>Bacteria</taxon>
        <taxon>Pseudomonadati</taxon>
        <taxon>Pseudomonadota</taxon>
        <taxon>Betaproteobacteria</taxon>
        <taxon>Neisseriales</taxon>
        <taxon>Neisseriaceae</taxon>
        <taxon>Vitreoscilla</taxon>
    </lineage>
</organism>
<evidence type="ECO:0000256" key="2">
    <source>
        <dbReference type="ARBA" id="ARBA00006966"/>
    </source>
</evidence>